<proteinExistence type="predicted"/>
<keyword evidence="2" id="KW-1185">Reference proteome</keyword>
<name>Q2T4J6_BURTA</name>
<reference evidence="1 2" key="1">
    <citation type="journal article" date="2005" name="BMC Genomics">
        <title>Bacterial genome adaptation to niches: divergence of the potential virulence genes in three Burkholderia species of different survival strategies.</title>
        <authorList>
            <person name="Kim H.S."/>
            <person name="Schell M.A."/>
            <person name="Yu Y."/>
            <person name="Ulrich R.L."/>
            <person name="Sarria S.H."/>
            <person name="Nierman W.C."/>
            <person name="DeShazer D."/>
        </authorList>
    </citation>
    <scope>NUCLEOTIDE SEQUENCE [LARGE SCALE GENOMIC DNA]</scope>
    <source>
        <strain evidence="2">ATCC 700388 / DSM 13276 / CCUG 48851 / CIP 106301 / E264</strain>
    </source>
</reference>
<evidence type="ECO:0000313" key="2">
    <source>
        <dbReference type="Proteomes" id="UP000001930"/>
    </source>
</evidence>
<evidence type="ECO:0000313" key="1">
    <source>
        <dbReference type="EMBL" id="ABC34441.1"/>
    </source>
</evidence>
<dbReference type="Pfam" id="PF02597">
    <property type="entry name" value="ThiS"/>
    <property type="match status" value="1"/>
</dbReference>
<dbReference type="Proteomes" id="UP000001930">
    <property type="component" value="Chromosome II"/>
</dbReference>
<dbReference type="HOGENOM" id="CLU_114601_1_0_4"/>
<dbReference type="PANTHER" id="PTHR38031">
    <property type="entry name" value="SULFUR CARRIER PROTEIN SLR0821-RELATED"/>
    <property type="match status" value="1"/>
</dbReference>
<dbReference type="KEGG" id="bte:BTH_II1709"/>
<gene>
    <name evidence="1" type="ordered locus">BTH_II1709</name>
</gene>
<dbReference type="SUPFAM" id="SSF54285">
    <property type="entry name" value="MoaD/ThiS"/>
    <property type="match status" value="1"/>
</dbReference>
<dbReference type="InterPro" id="IPR016155">
    <property type="entry name" value="Mopterin_synth/thiamin_S_b"/>
</dbReference>
<dbReference type="AlphaFoldDB" id="Q2T4J6"/>
<dbReference type="PANTHER" id="PTHR38031:SF1">
    <property type="entry name" value="SULFUR CARRIER PROTEIN CYSO"/>
    <property type="match status" value="1"/>
</dbReference>
<dbReference type="Gene3D" id="3.10.20.30">
    <property type="match status" value="1"/>
</dbReference>
<sequence length="87" mass="9248">MKIADALRTRTLGASQVHTQACSVRQALNKLAESDPELARRLFSSDGTLRRTVVVCVDGQDIRLRQGLDTALGDNAEVVLVAAISGG</sequence>
<organism evidence="1 2">
    <name type="scientific">Burkholderia thailandensis (strain ATCC 700388 / DSM 13276 / CCUG 48851 / CIP 106301 / E264)</name>
    <dbReference type="NCBI Taxonomy" id="271848"/>
    <lineage>
        <taxon>Bacteria</taxon>
        <taxon>Pseudomonadati</taxon>
        <taxon>Pseudomonadota</taxon>
        <taxon>Betaproteobacteria</taxon>
        <taxon>Burkholderiales</taxon>
        <taxon>Burkholderiaceae</taxon>
        <taxon>Burkholderia</taxon>
        <taxon>pseudomallei group</taxon>
    </lineage>
</organism>
<dbReference type="EMBL" id="CP000085">
    <property type="protein sequence ID" value="ABC34441.1"/>
    <property type="molecule type" value="Genomic_DNA"/>
</dbReference>
<protein>
    <submittedName>
        <fullName evidence="1">ThiS family domain protein, putative</fullName>
    </submittedName>
</protein>
<dbReference type="InterPro" id="IPR052045">
    <property type="entry name" value="Sulfur_Carrier/Prot_Modifier"/>
</dbReference>
<accession>Q2T4J6</accession>
<dbReference type="InterPro" id="IPR012675">
    <property type="entry name" value="Beta-grasp_dom_sf"/>
</dbReference>
<dbReference type="InterPro" id="IPR003749">
    <property type="entry name" value="ThiS/MoaD-like"/>
</dbReference>